<feature type="region of interest" description="Disordered" evidence="1">
    <location>
        <begin position="109"/>
        <end position="129"/>
    </location>
</feature>
<evidence type="ECO:0000313" key="3">
    <source>
        <dbReference type="EMBL" id="KAG8373101.1"/>
    </source>
</evidence>
<name>A0AAV6WR57_9LAMI</name>
<feature type="domain" description="WIYLD" evidence="2">
    <location>
        <begin position="49"/>
        <end position="106"/>
    </location>
</feature>
<evidence type="ECO:0000256" key="1">
    <source>
        <dbReference type="SAM" id="MobiDB-lite"/>
    </source>
</evidence>
<comment type="caution">
    <text evidence="3">The sequence shown here is derived from an EMBL/GenBank/DDBJ whole genome shotgun (WGS) entry which is preliminary data.</text>
</comment>
<organism evidence="3 4">
    <name type="scientific">Buddleja alternifolia</name>
    <dbReference type="NCBI Taxonomy" id="168488"/>
    <lineage>
        <taxon>Eukaryota</taxon>
        <taxon>Viridiplantae</taxon>
        <taxon>Streptophyta</taxon>
        <taxon>Embryophyta</taxon>
        <taxon>Tracheophyta</taxon>
        <taxon>Spermatophyta</taxon>
        <taxon>Magnoliopsida</taxon>
        <taxon>eudicotyledons</taxon>
        <taxon>Gunneridae</taxon>
        <taxon>Pentapetalae</taxon>
        <taxon>asterids</taxon>
        <taxon>lamiids</taxon>
        <taxon>Lamiales</taxon>
        <taxon>Scrophulariaceae</taxon>
        <taxon>Buddlejeae</taxon>
        <taxon>Buddleja</taxon>
    </lineage>
</organism>
<dbReference type="Proteomes" id="UP000826271">
    <property type="component" value="Unassembled WGS sequence"/>
</dbReference>
<evidence type="ECO:0000259" key="2">
    <source>
        <dbReference type="Pfam" id="PF10440"/>
    </source>
</evidence>
<accession>A0AAV6WR57</accession>
<gene>
    <name evidence="3" type="ORF">BUALT_Bualt12G0135600</name>
</gene>
<feature type="compositionally biased region" description="Basic and acidic residues" evidence="1">
    <location>
        <begin position="109"/>
        <end position="120"/>
    </location>
</feature>
<dbReference type="EMBL" id="WHWC01000012">
    <property type="protein sequence ID" value="KAG8373101.1"/>
    <property type="molecule type" value="Genomic_DNA"/>
</dbReference>
<proteinExistence type="predicted"/>
<dbReference type="PANTHER" id="PTHR34271:SF1">
    <property type="entry name" value="NUCLEOLAR HISTONE METHYLTRANSFERASE-RELATED PROTEIN"/>
    <property type="match status" value="1"/>
</dbReference>
<dbReference type="Pfam" id="PF10440">
    <property type="entry name" value="WIYLD"/>
    <property type="match status" value="1"/>
</dbReference>
<dbReference type="AlphaFoldDB" id="A0AAV6WR57"/>
<sequence>MLIAAAAVVRRRMTDDGGGDELGLDTRSEIENGTEETPKGFLRDINIVGLTRMHAAVDAMRPMGFSSEIVRKCVKNLLKVYGNDGWAFIEEAAYKLLIDTILEEPEVPQLEHKPESEHPLLEGTEQGSNEPLESVLKLCDKGVISEEQLECASNVHEADKHINIKEEQNQEQNLDAEVNPTPIKDVMVQPLQPGVQLGFAPAYTPQPIDSLPTNRKRKPCYGWISDDEDNEDDLIQLNPPNCIND</sequence>
<protein>
    <recommendedName>
        <fullName evidence="2">WIYLD domain-containing protein</fullName>
    </recommendedName>
</protein>
<reference evidence="3" key="1">
    <citation type="submission" date="2019-10" db="EMBL/GenBank/DDBJ databases">
        <authorList>
            <person name="Zhang R."/>
            <person name="Pan Y."/>
            <person name="Wang J."/>
            <person name="Ma R."/>
            <person name="Yu S."/>
        </authorList>
    </citation>
    <scope>NUCLEOTIDE SEQUENCE</scope>
    <source>
        <strain evidence="3">LA-IB0</strain>
        <tissue evidence="3">Leaf</tissue>
    </source>
</reference>
<evidence type="ECO:0000313" key="4">
    <source>
        <dbReference type="Proteomes" id="UP000826271"/>
    </source>
</evidence>
<dbReference type="PANTHER" id="PTHR34271">
    <property type="entry name" value="NUCLEOLAR HISTONE METHYLTRANSFERASE-RELATED PROTEIN"/>
    <property type="match status" value="1"/>
</dbReference>
<dbReference type="InterPro" id="IPR043017">
    <property type="entry name" value="WIYLD_dom_sf"/>
</dbReference>
<dbReference type="InterPro" id="IPR018848">
    <property type="entry name" value="WIYLD_domain"/>
</dbReference>
<keyword evidence="4" id="KW-1185">Reference proteome</keyword>
<dbReference type="Gene3D" id="1.10.8.850">
    <property type="entry name" value="Histone-lysine N methyltransferase , C-terminal domain-like"/>
    <property type="match status" value="1"/>
</dbReference>